<proteinExistence type="predicted"/>
<dbReference type="GO" id="GO:0003676">
    <property type="term" value="F:nucleic acid binding"/>
    <property type="evidence" value="ECO:0007669"/>
    <property type="project" value="InterPro"/>
</dbReference>
<dbReference type="SUPFAM" id="SSF53098">
    <property type="entry name" value="Ribonuclease H-like"/>
    <property type="match status" value="1"/>
</dbReference>
<dbReference type="Pfam" id="PF13456">
    <property type="entry name" value="RVT_3"/>
    <property type="match status" value="1"/>
</dbReference>
<dbReference type="PANTHER" id="PTHR48475:SF2">
    <property type="entry name" value="RIBONUCLEASE H"/>
    <property type="match status" value="1"/>
</dbReference>
<reference evidence="2" key="1">
    <citation type="journal article" date="2017" name="Nature">
        <title>The genome of Chenopodium quinoa.</title>
        <authorList>
            <person name="Jarvis D.E."/>
            <person name="Ho Y.S."/>
            <person name="Lightfoot D.J."/>
            <person name="Schmoeckel S.M."/>
            <person name="Li B."/>
            <person name="Borm T.J.A."/>
            <person name="Ohyanagi H."/>
            <person name="Mineta K."/>
            <person name="Michell C.T."/>
            <person name="Saber N."/>
            <person name="Kharbatia N.M."/>
            <person name="Rupper R.R."/>
            <person name="Sharp A.R."/>
            <person name="Dally N."/>
            <person name="Boughton B.A."/>
            <person name="Woo Y.H."/>
            <person name="Gao G."/>
            <person name="Schijlen E.G.W.M."/>
            <person name="Guo X."/>
            <person name="Momin A.A."/>
            <person name="Negrao S."/>
            <person name="Al-Babili S."/>
            <person name="Gehring C."/>
            <person name="Roessner U."/>
            <person name="Jung C."/>
            <person name="Murphy K."/>
            <person name="Arold S.T."/>
            <person name="Gojobori T."/>
            <person name="van der Linden C.G."/>
            <person name="van Loo E.N."/>
            <person name="Jellen E.N."/>
            <person name="Maughan P.J."/>
            <person name="Tester M."/>
        </authorList>
    </citation>
    <scope>NUCLEOTIDE SEQUENCE [LARGE SCALE GENOMIC DNA]</scope>
    <source>
        <strain evidence="2">cv. PI 614886</strain>
    </source>
</reference>
<keyword evidence="3" id="KW-1185">Reference proteome</keyword>
<organism evidence="2 3">
    <name type="scientific">Chenopodium quinoa</name>
    <name type="common">Quinoa</name>
    <dbReference type="NCBI Taxonomy" id="63459"/>
    <lineage>
        <taxon>Eukaryota</taxon>
        <taxon>Viridiplantae</taxon>
        <taxon>Streptophyta</taxon>
        <taxon>Embryophyta</taxon>
        <taxon>Tracheophyta</taxon>
        <taxon>Spermatophyta</taxon>
        <taxon>Magnoliopsida</taxon>
        <taxon>eudicotyledons</taxon>
        <taxon>Gunneridae</taxon>
        <taxon>Pentapetalae</taxon>
        <taxon>Caryophyllales</taxon>
        <taxon>Chenopodiaceae</taxon>
        <taxon>Chenopodioideae</taxon>
        <taxon>Atripliceae</taxon>
        <taxon>Chenopodium</taxon>
    </lineage>
</organism>
<evidence type="ECO:0000259" key="1">
    <source>
        <dbReference type="PROSITE" id="PS50879"/>
    </source>
</evidence>
<dbReference type="Proteomes" id="UP000596660">
    <property type="component" value="Unplaced"/>
</dbReference>
<dbReference type="GO" id="GO:0004523">
    <property type="term" value="F:RNA-DNA hybrid ribonuclease activity"/>
    <property type="evidence" value="ECO:0007669"/>
    <property type="project" value="InterPro"/>
</dbReference>
<feature type="domain" description="RNase H type-1" evidence="1">
    <location>
        <begin position="1"/>
        <end position="97"/>
    </location>
</feature>
<dbReference type="PROSITE" id="PS50879">
    <property type="entry name" value="RNASE_H_1"/>
    <property type="match status" value="1"/>
</dbReference>
<sequence length="97" mass="10470">MFCDGSSNQRGVGLSVVLKSPQRDMIVQSIYCDFKATNNEAEYKALIAGMTVASDLKATGVNVYSDSLLIVSQLNGEFAAKGLKMTGYLEIAKRKAK</sequence>
<evidence type="ECO:0000313" key="2">
    <source>
        <dbReference type="EnsemblPlants" id="AUR62034056-RA:cds"/>
    </source>
</evidence>
<dbReference type="OMA" id="IRCRNDS"/>
<dbReference type="InterPro" id="IPR002156">
    <property type="entry name" value="RNaseH_domain"/>
</dbReference>
<dbReference type="PANTHER" id="PTHR48475">
    <property type="entry name" value="RIBONUCLEASE H"/>
    <property type="match status" value="1"/>
</dbReference>
<dbReference type="CDD" id="cd09279">
    <property type="entry name" value="RNase_HI_like"/>
    <property type="match status" value="1"/>
</dbReference>
<protein>
    <recommendedName>
        <fullName evidence="1">RNase H type-1 domain-containing protein</fullName>
    </recommendedName>
</protein>
<dbReference type="Gene3D" id="3.30.420.10">
    <property type="entry name" value="Ribonuclease H-like superfamily/Ribonuclease H"/>
    <property type="match status" value="1"/>
</dbReference>
<name>A0A803MS05_CHEQI</name>
<dbReference type="Gramene" id="AUR62034056-RA">
    <property type="protein sequence ID" value="AUR62034056-RA:cds"/>
    <property type="gene ID" value="AUR62034056"/>
</dbReference>
<dbReference type="AlphaFoldDB" id="A0A803MS05"/>
<evidence type="ECO:0000313" key="3">
    <source>
        <dbReference type="Proteomes" id="UP000596660"/>
    </source>
</evidence>
<dbReference type="EnsemblPlants" id="AUR62034056-RA">
    <property type="protein sequence ID" value="AUR62034056-RA:cds"/>
    <property type="gene ID" value="AUR62034056"/>
</dbReference>
<dbReference type="InterPro" id="IPR036397">
    <property type="entry name" value="RNaseH_sf"/>
</dbReference>
<dbReference type="InterPro" id="IPR012337">
    <property type="entry name" value="RNaseH-like_sf"/>
</dbReference>
<accession>A0A803MS05</accession>
<reference evidence="2" key="2">
    <citation type="submission" date="2021-03" db="UniProtKB">
        <authorList>
            <consortium name="EnsemblPlants"/>
        </authorList>
    </citation>
    <scope>IDENTIFICATION</scope>
</reference>